<sequence length="72" mass="7574">MTQEVIDTLPGAQDSKGKDGSLPSRCTPALTEDAGPGAGMYLALGYQKTMQDAKIGGQLIVLPSSDTFQSWQ</sequence>
<feature type="region of interest" description="Disordered" evidence="1">
    <location>
        <begin position="1"/>
        <end position="35"/>
    </location>
</feature>
<reference evidence="2" key="2">
    <citation type="submission" date="2025-08" db="UniProtKB">
        <authorList>
            <consortium name="Ensembl"/>
        </authorList>
    </citation>
    <scope>IDENTIFICATION</scope>
    <source>
        <strain evidence="2">Brown Norway</strain>
    </source>
</reference>
<name>A0A8I6GLH4_RAT</name>
<accession>A0A8I6GLH4</accession>
<reference evidence="2" key="3">
    <citation type="submission" date="2025-09" db="UniProtKB">
        <authorList>
            <consortium name="Ensembl"/>
        </authorList>
    </citation>
    <scope>IDENTIFICATION</scope>
    <source>
        <strain evidence="2">Brown Norway</strain>
    </source>
</reference>
<proteinExistence type="predicted"/>
<evidence type="ECO:0000256" key="1">
    <source>
        <dbReference type="SAM" id="MobiDB-lite"/>
    </source>
</evidence>
<dbReference type="GeneTree" id="ENSGT00860000136320"/>
<organism evidence="2 3">
    <name type="scientific">Rattus norvegicus</name>
    <name type="common">Rat</name>
    <dbReference type="NCBI Taxonomy" id="10116"/>
    <lineage>
        <taxon>Eukaryota</taxon>
        <taxon>Metazoa</taxon>
        <taxon>Chordata</taxon>
        <taxon>Craniata</taxon>
        <taxon>Vertebrata</taxon>
        <taxon>Euteleostomi</taxon>
        <taxon>Mammalia</taxon>
        <taxon>Eutheria</taxon>
        <taxon>Euarchontoglires</taxon>
        <taxon>Glires</taxon>
        <taxon>Rodentia</taxon>
        <taxon>Myomorpha</taxon>
        <taxon>Muroidea</taxon>
        <taxon>Muridae</taxon>
        <taxon>Murinae</taxon>
        <taxon>Rattus</taxon>
    </lineage>
</organism>
<dbReference type="OMA" id="GMYFAFG"/>
<dbReference type="AlphaFoldDB" id="A0A8I6GLH4"/>
<protein>
    <submittedName>
        <fullName evidence="2">Uncharacterized protein</fullName>
    </submittedName>
</protein>
<evidence type="ECO:0000313" key="3">
    <source>
        <dbReference type="Proteomes" id="UP000002494"/>
    </source>
</evidence>
<dbReference type="Ensembl" id="ENSRNOT00000108931.2">
    <property type="protein sequence ID" value="ENSRNOP00000096173.1"/>
    <property type="gene ID" value="ENSRNOG00000065127.2"/>
</dbReference>
<keyword evidence="3" id="KW-1185">Reference proteome</keyword>
<evidence type="ECO:0000313" key="2">
    <source>
        <dbReference type="Ensembl" id="ENSRNOP00000096173.1"/>
    </source>
</evidence>
<dbReference type="AGR" id="RGD:150341292"/>
<reference evidence="2" key="1">
    <citation type="submission" date="2024-01" db="EMBL/GenBank/DDBJ databases">
        <title>GRCr8: a new rat reference genome assembly contstructed from accurate long reads and long range scaffolding.</title>
        <authorList>
            <person name="Doris P.A."/>
            <person name="Kalbfleisch T."/>
            <person name="Li K."/>
            <person name="Howe K."/>
            <person name="Wood J."/>
        </authorList>
    </citation>
    <scope>NUCLEOTIDE SEQUENCE [LARGE SCALE GENOMIC DNA]</scope>
    <source>
        <strain evidence="2">Brown Norway</strain>
    </source>
</reference>
<dbReference type="RGD" id="150341292">
    <property type="gene designation" value="ENSRNOG00000065127"/>
</dbReference>
<dbReference type="Proteomes" id="UP000002494">
    <property type="component" value="Chromosome 5"/>
</dbReference>
<evidence type="ECO:0000313" key="4">
    <source>
        <dbReference type="RGD" id="150341292"/>
    </source>
</evidence>
<gene>
    <name evidence="4" type="primary">ENSRNOG00000065127</name>
</gene>